<dbReference type="PANTHER" id="PTHR46929:SF33">
    <property type="entry name" value="L10-INTERACTING MYB DOMAIN-CONTAINING PROTEIN-LIKE ISOFORM X1"/>
    <property type="match status" value="1"/>
</dbReference>
<organism evidence="2 3">
    <name type="scientific">Cinnamomum micranthum f. kanehirae</name>
    <dbReference type="NCBI Taxonomy" id="337451"/>
    <lineage>
        <taxon>Eukaryota</taxon>
        <taxon>Viridiplantae</taxon>
        <taxon>Streptophyta</taxon>
        <taxon>Embryophyta</taxon>
        <taxon>Tracheophyta</taxon>
        <taxon>Spermatophyta</taxon>
        <taxon>Magnoliopsida</taxon>
        <taxon>Magnoliidae</taxon>
        <taxon>Laurales</taxon>
        <taxon>Lauraceae</taxon>
        <taxon>Cinnamomum</taxon>
    </lineage>
</organism>
<feature type="domain" description="Myb/SANT-like" evidence="1">
    <location>
        <begin position="2"/>
        <end position="92"/>
    </location>
</feature>
<dbReference type="Pfam" id="PF12776">
    <property type="entry name" value="Myb_DNA-bind_3"/>
    <property type="match status" value="1"/>
</dbReference>
<reference evidence="2 3" key="1">
    <citation type="journal article" date="2019" name="Nat. Plants">
        <title>Stout camphor tree genome fills gaps in understanding of flowering plant genome evolution.</title>
        <authorList>
            <person name="Chaw S.M."/>
            <person name="Liu Y.C."/>
            <person name="Wu Y.W."/>
            <person name="Wang H.Y."/>
            <person name="Lin C.I."/>
            <person name="Wu C.S."/>
            <person name="Ke H.M."/>
            <person name="Chang L.Y."/>
            <person name="Hsu C.Y."/>
            <person name="Yang H.T."/>
            <person name="Sudianto E."/>
            <person name="Hsu M.H."/>
            <person name="Wu K.P."/>
            <person name="Wang L.N."/>
            <person name="Leebens-Mack J.H."/>
            <person name="Tsai I.J."/>
        </authorList>
    </citation>
    <scope>NUCLEOTIDE SEQUENCE [LARGE SCALE GENOMIC DNA]</scope>
    <source>
        <strain evidence="3">cv. Chaw 1501</strain>
        <tissue evidence="2">Young leaves</tissue>
    </source>
</reference>
<evidence type="ECO:0000313" key="2">
    <source>
        <dbReference type="EMBL" id="RWR86388.1"/>
    </source>
</evidence>
<gene>
    <name evidence="2" type="ORF">CKAN_01528400</name>
</gene>
<keyword evidence="3" id="KW-1185">Reference proteome</keyword>
<dbReference type="EMBL" id="QPKB01000006">
    <property type="protein sequence ID" value="RWR86388.1"/>
    <property type="molecule type" value="Genomic_DNA"/>
</dbReference>
<accession>A0A3S3N6M6</accession>
<dbReference type="Proteomes" id="UP000283530">
    <property type="component" value="Unassembled WGS sequence"/>
</dbReference>
<name>A0A3S3N6M6_9MAGN</name>
<dbReference type="AlphaFoldDB" id="A0A3S3N6M6"/>
<protein>
    <submittedName>
        <fullName evidence="2">L10-interacting MYB domain-containing protein</fullName>
    </submittedName>
</protein>
<evidence type="ECO:0000313" key="3">
    <source>
        <dbReference type="Proteomes" id="UP000283530"/>
    </source>
</evidence>
<dbReference type="InterPro" id="IPR024752">
    <property type="entry name" value="Myb/SANT-like_dom"/>
</dbReference>
<dbReference type="PANTHER" id="PTHR46929">
    <property type="entry name" value="EXPRESSED PROTEIN"/>
    <property type="match status" value="1"/>
</dbReference>
<dbReference type="OrthoDB" id="651046at2759"/>
<sequence length="101" mass="11662">MKWTGTNDVALLHIMLEIRKEGKVIPGGFTSEGWGLITKEMQTKFGSDFSKDKLKSYKKWYSVMNAMLNLSGFGWYEERKKVTAEAVVWDDYIAVRSLFNL</sequence>
<comment type="caution">
    <text evidence="2">The sequence shown here is derived from an EMBL/GenBank/DDBJ whole genome shotgun (WGS) entry which is preliminary data.</text>
</comment>
<evidence type="ECO:0000259" key="1">
    <source>
        <dbReference type="Pfam" id="PF12776"/>
    </source>
</evidence>
<proteinExistence type="predicted"/>